<accession>A0A068SXP5</accession>
<evidence type="ECO:0000259" key="2">
    <source>
        <dbReference type="PROSITE" id="PS51459"/>
    </source>
</evidence>
<organism evidence="3 4">
    <name type="scientific">Neorhizobium galegae bv. orientalis str. HAMBI 540</name>
    <dbReference type="NCBI Taxonomy" id="1028800"/>
    <lineage>
        <taxon>Bacteria</taxon>
        <taxon>Pseudomonadati</taxon>
        <taxon>Pseudomonadota</taxon>
        <taxon>Alphaproteobacteria</taxon>
        <taxon>Hyphomicrobiales</taxon>
        <taxon>Rhizobiaceae</taxon>
        <taxon>Rhizobium/Agrobacterium group</taxon>
        <taxon>Neorhizobium</taxon>
    </lineage>
</organism>
<dbReference type="Gene3D" id="1.10.3290.10">
    <property type="entry name" value="Fido-like domain"/>
    <property type="match status" value="1"/>
</dbReference>
<dbReference type="KEGG" id="ngg:RG540_PA02850"/>
<dbReference type="eggNOG" id="COG2184">
    <property type="taxonomic scope" value="Bacteria"/>
</dbReference>
<dbReference type="PROSITE" id="PS51459">
    <property type="entry name" value="FIDO"/>
    <property type="match status" value="1"/>
</dbReference>
<dbReference type="NCBIfam" id="TIGR02613">
    <property type="entry name" value="mob_myst_B"/>
    <property type="match status" value="1"/>
</dbReference>
<proteinExistence type="predicted"/>
<dbReference type="SUPFAM" id="SSF140931">
    <property type="entry name" value="Fic-like"/>
    <property type="match status" value="1"/>
</dbReference>
<evidence type="ECO:0000256" key="1">
    <source>
        <dbReference type="PIRSR" id="PIRSR640198-1"/>
    </source>
</evidence>
<feature type="active site" evidence="1">
    <location>
        <position position="131"/>
    </location>
</feature>
<dbReference type="HOGENOM" id="CLU_118945_0_0_5"/>
<dbReference type="PATRIC" id="fig|1028800.3.peg.4898"/>
<gene>
    <name evidence="3" type="ORF">RG540_PA02850</name>
</gene>
<dbReference type="RefSeq" id="WP_041364160.1">
    <property type="nucleotide sequence ID" value="NZ_HG938354.1"/>
</dbReference>
<dbReference type="GeneID" id="24261072"/>
<dbReference type="OrthoDB" id="9813719at2"/>
<evidence type="ECO:0000313" key="4">
    <source>
        <dbReference type="Proteomes" id="UP000028181"/>
    </source>
</evidence>
<dbReference type="EMBL" id="HG938354">
    <property type="protein sequence ID" value="CDN50963.1"/>
    <property type="molecule type" value="Genomic_DNA"/>
</dbReference>
<name>A0A068SXP5_NEOGA</name>
<geneLocation type="plasmid" evidence="4">
    <name>II</name>
</geneLocation>
<keyword evidence="3" id="KW-0614">Plasmid</keyword>
<dbReference type="AlphaFoldDB" id="A0A068SXP5"/>
<dbReference type="PANTHER" id="PTHR13504">
    <property type="entry name" value="FIDO DOMAIN-CONTAINING PROTEIN DDB_G0283145"/>
    <property type="match status" value="1"/>
</dbReference>
<dbReference type="Pfam" id="PF02661">
    <property type="entry name" value="Fic"/>
    <property type="match status" value="1"/>
</dbReference>
<protein>
    <submittedName>
        <fullName evidence="3">Mobile mystery protein B</fullName>
    </submittedName>
</protein>
<feature type="domain" description="Fido" evidence="2">
    <location>
        <begin position="57"/>
        <end position="197"/>
    </location>
</feature>
<dbReference type="Proteomes" id="UP000028181">
    <property type="component" value="Plasmid pHAMBI540a"/>
</dbReference>
<dbReference type="InterPro" id="IPR003812">
    <property type="entry name" value="Fido"/>
</dbReference>
<dbReference type="PANTHER" id="PTHR13504:SF39">
    <property type="entry name" value="CELL FILAMENTATION PROTEIN"/>
    <property type="match status" value="1"/>
</dbReference>
<reference evidence="4" key="1">
    <citation type="journal article" date="2014" name="BMC Genomics">
        <title>Genome sequencing of two Neorhizobium galegae strains reveals a noeT gene responsible for the unusual acetylation of the nodulation factors.</title>
        <authorList>
            <person name="Osterman J."/>
            <person name="Marsh J."/>
            <person name="Laine P.K."/>
            <person name="Zeng Z."/>
            <person name="Alatalo E."/>
            <person name="Sullivan J.T."/>
            <person name="Young J.P."/>
            <person name="Thomas-Oates J."/>
            <person name="Paulin L."/>
            <person name="Lindstrom K."/>
        </authorList>
    </citation>
    <scope>NUCLEOTIDE SEQUENCE [LARGE SCALE GENOMIC DNA]</scope>
    <source>
        <strain evidence="4">HAMBI 540</strain>
    </source>
</reference>
<dbReference type="InterPro" id="IPR013436">
    <property type="entry name" value="Mobile_mystery_prot_B"/>
</dbReference>
<evidence type="ECO:0000313" key="3">
    <source>
        <dbReference type="EMBL" id="CDN50963.1"/>
    </source>
</evidence>
<dbReference type="InterPro" id="IPR036597">
    <property type="entry name" value="Fido-like_dom_sf"/>
</dbReference>
<keyword evidence="4" id="KW-1185">Reference proteome</keyword>
<dbReference type="InterPro" id="IPR040198">
    <property type="entry name" value="Fido_containing"/>
</dbReference>
<sequence>MSFEFEYPDGATPLDPNEIGGLKFKHLKTQSELDELEQANIASGLRWISRMRRKDILTDDFAVELHRRLFGDVWDWAGAFRKTGKNIGIDPVQIGVQLRGLMDDARYWADNNTYSAIEVAVRLHHKLVFIHPFPNGNGRHARIMADVVLEKIYGAEPIDWTSGSNLQKMSERRAAYIAALKAADNYDLEPLLAFVAPGVS</sequence>